<name>A0AB33ALY4_9STRE</name>
<reference evidence="1 2" key="1">
    <citation type="journal article" date="2013" name="BMC Microbiol.">
        <title>Dynamics of fecal microbial communities in children with diarrhea of unknown etiology and genomic analysis of associated Streptococcus lutetiensis.</title>
        <authorList>
            <person name="Jin D."/>
            <person name="Chen C."/>
            <person name="Li L."/>
            <person name="Lu S."/>
            <person name="Li Z."/>
            <person name="Zhou Z."/>
            <person name="Jing H."/>
            <person name="Xu Y."/>
            <person name="Du P."/>
            <person name="Wang H."/>
            <person name="Xiong Y."/>
            <person name="Zheng H."/>
            <person name="Bai X."/>
            <person name="Sun H."/>
            <person name="Wang L."/>
            <person name="Ye C."/>
            <person name="Gottschalk M."/>
            <person name="Xu J."/>
        </authorList>
    </citation>
    <scope>NUCLEOTIDE SEQUENCE [LARGE SCALE GENOMIC DNA]</scope>
    <source>
        <strain evidence="1 2">033</strain>
    </source>
</reference>
<accession>A0AB33ALY4</accession>
<proteinExistence type="predicted"/>
<protein>
    <submittedName>
        <fullName evidence="1">Uncharacterized protein</fullName>
    </submittedName>
</protein>
<evidence type="ECO:0000313" key="1">
    <source>
        <dbReference type="EMBL" id="AGS05499.1"/>
    </source>
</evidence>
<dbReference type="Proteomes" id="UP000015268">
    <property type="component" value="Chromosome"/>
</dbReference>
<organism evidence="1 2">
    <name type="scientific">Streptococcus lutetiensis 033</name>
    <dbReference type="NCBI Taxonomy" id="1076934"/>
    <lineage>
        <taxon>Bacteria</taxon>
        <taxon>Bacillati</taxon>
        <taxon>Bacillota</taxon>
        <taxon>Bacilli</taxon>
        <taxon>Lactobacillales</taxon>
        <taxon>Streptococcaceae</taxon>
        <taxon>Streptococcus</taxon>
    </lineage>
</organism>
<sequence>MKLFKRNRSIKQELKPEIDVENLIGIGYVRHPNFDDMYCQYTSEQLEELIASLKETIRFLEYQKSLSVAFHEGQTQEVQHLLENKIEGNLSSLQRDGGWLLGIWDIENKYQ</sequence>
<dbReference type="KEGG" id="slu:KE3_1009"/>
<dbReference type="AlphaFoldDB" id="A0AB33ALY4"/>
<gene>
    <name evidence="1" type="ORF">KE3_1009</name>
</gene>
<keyword evidence="2" id="KW-1185">Reference proteome</keyword>
<evidence type="ECO:0000313" key="2">
    <source>
        <dbReference type="Proteomes" id="UP000015268"/>
    </source>
</evidence>
<dbReference type="EMBL" id="CP003025">
    <property type="protein sequence ID" value="AGS05499.1"/>
    <property type="molecule type" value="Genomic_DNA"/>
</dbReference>
<dbReference type="RefSeq" id="WP_020916771.1">
    <property type="nucleotide sequence ID" value="NC_021900.1"/>
</dbReference>